<evidence type="ECO:0000259" key="1">
    <source>
        <dbReference type="PROSITE" id="PS50921"/>
    </source>
</evidence>
<dbReference type="PROSITE" id="PS50921">
    <property type="entry name" value="ANTAR"/>
    <property type="match status" value="1"/>
</dbReference>
<feature type="domain" description="ANTAR" evidence="1">
    <location>
        <begin position="112"/>
        <end position="173"/>
    </location>
</feature>
<keyword evidence="3" id="KW-1185">Reference proteome</keyword>
<dbReference type="GO" id="GO:0003723">
    <property type="term" value="F:RNA binding"/>
    <property type="evidence" value="ECO:0007669"/>
    <property type="project" value="InterPro"/>
</dbReference>
<dbReference type="PIRSF" id="PIRSF036382">
    <property type="entry name" value="RR_antiterm"/>
    <property type="match status" value="1"/>
</dbReference>
<dbReference type="EMBL" id="JAEMNX010000002">
    <property type="protein sequence ID" value="MBJ7536831.1"/>
    <property type="molecule type" value="Genomic_DNA"/>
</dbReference>
<dbReference type="Pfam" id="PF03861">
    <property type="entry name" value="ANTAR"/>
    <property type="match status" value="1"/>
</dbReference>
<protein>
    <submittedName>
        <fullName evidence="2">ANTAR domain-containing protein</fullName>
    </submittedName>
</protein>
<dbReference type="InterPro" id="IPR008327">
    <property type="entry name" value="Sig_transdc_resp-reg_antiterm"/>
</dbReference>
<comment type="caution">
    <text evidence="2">The sequence shown here is derived from an EMBL/GenBank/DDBJ whole genome shotgun (WGS) entry which is preliminary data.</text>
</comment>
<organism evidence="2 3">
    <name type="scientific">Marinomonas transparens</name>
    <dbReference type="NCBI Taxonomy" id="2795388"/>
    <lineage>
        <taxon>Bacteria</taxon>
        <taxon>Pseudomonadati</taxon>
        <taxon>Pseudomonadota</taxon>
        <taxon>Gammaproteobacteria</taxon>
        <taxon>Oceanospirillales</taxon>
        <taxon>Oceanospirillaceae</taxon>
        <taxon>Marinomonas</taxon>
    </lineage>
</organism>
<reference evidence="2" key="1">
    <citation type="submission" date="2020-12" db="EMBL/GenBank/DDBJ databases">
        <title>Marinomonas arctica sp. nov., a psychrotolerant bacterium isolated from the Arctic.</title>
        <authorList>
            <person name="Zhang Y."/>
        </authorList>
    </citation>
    <scope>NUCLEOTIDE SEQUENCE</scope>
    <source>
        <strain evidence="2">C1424</strain>
    </source>
</reference>
<evidence type="ECO:0000313" key="3">
    <source>
        <dbReference type="Proteomes" id="UP000628710"/>
    </source>
</evidence>
<dbReference type="InterPro" id="IPR049021">
    <property type="entry name" value="AmiR_N"/>
</dbReference>
<accession>A0A934N5A3</accession>
<dbReference type="InterPro" id="IPR036388">
    <property type="entry name" value="WH-like_DNA-bd_sf"/>
</dbReference>
<sequence>MLPPSAETQLLIKHLQRIGCEPIILWPILKELPKNIDTVITTVEPEYRLKMNLLLDSLNELSPPFIAIVEYEDPSTLQLILEMRTAAVIERPIKPFGLLTNLMIARESWQQRVNISVEREKLALKVEQTSRIGIAELLLMHNNKIDQNNARRLLQKMAMNSRRSLEQVAQKVLCNEAPEGLTDILNHMQNPTQHDKKQDE</sequence>
<dbReference type="Gene3D" id="1.10.10.10">
    <property type="entry name" value="Winged helix-like DNA-binding domain superfamily/Winged helix DNA-binding domain"/>
    <property type="match status" value="1"/>
</dbReference>
<dbReference type="Gene3D" id="3.40.50.2300">
    <property type="match status" value="1"/>
</dbReference>
<proteinExistence type="predicted"/>
<dbReference type="InterPro" id="IPR005561">
    <property type="entry name" value="ANTAR"/>
</dbReference>
<dbReference type="Pfam" id="PF21332">
    <property type="entry name" value="AmiR_N"/>
    <property type="match status" value="1"/>
</dbReference>
<name>A0A934N5A3_9GAMM</name>
<dbReference type="Proteomes" id="UP000628710">
    <property type="component" value="Unassembled WGS sequence"/>
</dbReference>
<dbReference type="InterPro" id="IPR011006">
    <property type="entry name" value="CheY-like_superfamily"/>
</dbReference>
<dbReference type="AlphaFoldDB" id="A0A934N5A3"/>
<dbReference type="SUPFAM" id="SSF52172">
    <property type="entry name" value="CheY-like"/>
    <property type="match status" value="1"/>
</dbReference>
<gene>
    <name evidence="2" type="ORF">I8J31_03965</name>
</gene>
<dbReference type="SMART" id="SM01012">
    <property type="entry name" value="ANTAR"/>
    <property type="match status" value="1"/>
</dbReference>
<evidence type="ECO:0000313" key="2">
    <source>
        <dbReference type="EMBL" id="MBJ7536831.1"/>
    </source>
</evidence>